<gene>
    <name evidence="4" type="ORF">B0T18DRAFT_326086</name>
</gene>
<feature type="signal peptide" evidence="2">
    <location>
        <begin position="1"/>
        <end position="19"/>
    </location>
</feature>
<feature type="chain" id="PRO_5041387955" description="Vacuolar sorting protein Vps3844 C-terminal domain-containing protein" evidence="2">
    <location>
        <begin position="20"/>
        <end position="395"/>
    </location>
</feature>
<dbReference type="InterPro" id="IPR024382">
    <property type="entry name" value="Vps3844_C"/>
</dbReference>
<dbReference type="Proteomes" id="UP001172155">
    <property type="component" value="Unassembled WGS sequence"/>
</dbReference>
<dbReference type="AlphaFoldDB" id="A0AA40ETX0"/>
<accession>A0AA40ETX0</accession>
<feature type="transmembrane region" description="Helical" evidence="1">
    <location>
        <begin position="354"/>
        <end position="376"/>
    </location>
</feature>
<dbReference type="InterPro" id="IPR053065">
    <property type="entry name" value="Archenteron_Induction-Rel"/>
</dbReference>
<keyword evidence="5" id="KW-1185">Reference proteome</keyword>
<name>A0AA40ETX0_9PEZI</name>
<comment type="caution">
    <text evidence="4">The sequence shown here is derived from an EMBL/GenBank/DDBJ whole genome shotgun (WGS) entry which is preliminary data.</text>
</comment>
<dbReference type="GO" id="GO:0005783">
    <property type="term" value="C:endoplasmic reticulum"/>
    <property type="evidence" value="ECO:0007669"/>
    <property type="project" value="TreeGrafter"/>
</dbReference>
<evidence type="ECO:0000313" key="4">
    <source>
        <dbReference type="EMBL" id="KAK0745474.1"/>
    </source>
</evidence>
<feature type="domain" description="Vacuolar sorting protein Vps3844 C-terminal" evidence="3">
    <location>
        <begin position="282"/>
        <end position="389"/>
    </location>
</feature>
<dbReference type="EMBL" id="JAUKUD010000004">
    <property type="protein sequence ID" value="KAK0745474.1"/>
    <property type="molecule type" value="Genomic_DNA"/>
</dbReference>
<organism evidence="4 5">
    <name type="scientific">Schizothecium vesticola</name>
    <dbReference type="NCBI Taxonomy" id="314040"/>
    <lineage>
        <taxon>Eukaryota</taxon>
        <taxon>Fungi</taxon>
        <taxon>Dikarya</taxon>
        <taxon>Ascomycota</taxon>
        <taxon>Pezizomycotina</taxon>
        <taxon>Sordariomycetes</taxon>
        <taxon>Sordariomycetidae</taxon>
        <taxon>Sordariales</taxon>
        <taxon>Schizotheciaceae</taxon>
        <taxon>Schizothecium</taxon>
    </lineage>
</organism>
<dbReference type="PANTHER" id="PTHR36853">
    <property type="entry name" value="EXPRESSED PROTEIN"/>
    <property type="match status" value="1"/>
</dbReference>
<proteinExistence type="predicted"/>
<evidence type="ECO:0000259" key="3">
    <source>
        <dbReference type="Pfam" id="PF12955"/>
    </source>
</evidence>
<dbReference type="Pfam" id="PF12955">
    <property type="entry name" value="Vps3844_C"/>
    <property type="match status" value="1"/>
</dbReference>
<reference evidence="4" key="1">
    <citation type="submission" date="2023-06" db="EMBL/GenBank/DDBJ databases">
        <title>Genome-scale phylogeny and comparative genomics of the fungal order Sordariales.</title>
        <authorList>
            <consortium name="Lawrence Berkeley National Laboratory"/>
            <person name="Hensen N."/>
            <person name="Bonometti L."/>
            <person name="Westerberg I."/>
            <person name="Brannstrom I.O."/>
            <person name="Guillou S."/>
            <person name="Cros-Aarteil S."/>
            <person name="Calhoun S."/>
            <person name="Haridas S."/>
            <person name="Kuo A."/>
            <person name="Mondo S."/>
            <person name="Pangilinan J."/>
            <person name="Riley R."/>
            <person name="LaButti K."/>
            <person name="Andreopoulos B."/>
            <person name="Lipzen A."/>
            <person name="Chen C."/>
            <person name="Yanf M."/>
            <person name="Daum C."/>
            <person name="Ng V."/>
            <person name="Clum A."/>
            <person name="Steindorff A."/>
            <person name="Ohm R."/>
            <person name="Martin F."/>
            <person name="Silar P."/>
            <person name="Natvig D."/>
            <person name="Lalanne C."/>
            <person name="Gautier V."/>
            <person name="Ament-velasquez S.L."/>
            <person name="Kruys A."/>
            <person name="Hutchinson M.I."/>
            <person name="Powell A.J."/>
            <person name="Barry K."/>
            <person name="Miller A.N."/>
            <person name="Grigoriev I.V."/>
            <person name="Debuchy R."/>
            <person name="Gladieux P."/>
            <person name="Thoren M.H."/>
            <person name="Johannesson H."/>
        </authorList>
    </citation>
    <scope>NUCLEOTIDE SEQUENCE</scope>
    <source>
        <strain evidence="4">SMH3187-1</strain>
    </source>
</reference>
<evidence type="ECO:0000313" key="5">
    <source>
        <dbReference type="Proteomes" id="UP001172155"/>
    </source>
</evidence>
<keyword evidence="1" id="KW-0812">Transmembrane</keyword>
<keyword evidence="1" id="KW-1133">Transmembrane helix</keyword>
<sequence length="395" mass="42634">MRLFTTIAATVLSGLAVEASQSARVFLFPSTPSSSAEQPRLPKEVARHILLQRTSRSRYGSDLRDIPNTIETDAAVEYISRYGKSPAPLFAPAEKSSAMQLVVMLEGMDEDTSRQLEGALSKSDHQAAFSISDPPSASANTRLMASFNSMDILPPADCDLSSLVNPFNTHCWPGESSVVKFDVQKSPKTISILIDNLPRLQNFVSTGDLEVMLILLPESSRACKLNHWSAPADAAGSVQRRQLETESVFVDDTIDLTPTPNKPTAASFLSRATEKPKAIPQCFRSKGTCEEVTKNCTGHGVCMDRYGGADEKSGCFVCACKATIIEAGNEKGQGRKTQQWGGNKCQKEDISVQFWLLFGFTITIIGAVGFAIGLLYSVGDEQLPGVIGAGVSRSK</sequence>
<protein>
    <recommendedName>
        <fullName evidence="3">Vacuolar sorting protein Vps3844 C-terminal domain-containing protein</fullName>
    </recommendedName>
</protein>
<evidence type="ECO:0000256" key="1">
    <source>
        <dbReference type="SAM" id="Phobius"/>
    </source>
</evidence>
<keyword evidence="1" id="KW-0472">Membrane</keyword>
<evidence type="ECO:0000256" key="2">
    <source>
        <dbReference type="SAM" id="SignalP"/>
    </source>
</evidence>
<keyword evidence="2" id="KW-0732">Signal</keyword>
<dbReference type="PANTHER" id="PTHR36853:SF1">
    <property type="entry name" value="DUF3844 DOMAIN-CONTAINING PROTEIN"/>
    <property type="match status" value="1"/>
</dbReference>